<feature type="domain" description="Alpha galactosidase C-terminal" evidence="7">
    <location>
        <begin position="324"/>
        <end position="395"/>
    </location>
</feature>
<dbReference type="Gene3D" id="2.60.40.1180">
    <property type="entry name" value="Golgi alpha-mannosidase II"/>
    <property type="match status" value="1"/>
</dbReference>
<dbReference type="Pfam" id="PF17801">
    <property type="entry name" value="Melibiase_C"/>
    <property type="match status" value="1"/>
</dbReference>
<dbReference type="GO" id="GO:0004557">
    <property type="term" value="F:alpha-galactosidase activity"/>
    <property type="evidence" value="ECO:0007669"/>
    <property type="project" value="UniProtKB-EC"/>
</dbReference>
<dbReference type="InterPro" id="IPR017853">
    <property type="entry name" value="GH"/>
</dbReference>
<comment type="catalytic activity">
    <reaction evidence="5">
        <text>Hydrolysis of terminal, non-reducing alpha-D-galactose residues in alpha-D-galactosides, including galactose oligosaccharides, galactomannans and galactolipids.</text>
        <dbReference type="EC" id="3.2.1.22"/>
    </reaction>
</comment>
<evidence type="ECO:0000256" key="3">
    <source>
        <dbReference type="ARBA" id="ARBA00022801"/>
    </source>
</evidence>
<dbReference type="EC" id="3.2.1.22" evidence="5"/>
<keyword evidence="3 5" id="KW-0378">Hydrolase</keyword>
<evidence type="ECO:0000256" key="4">
    <source>
        <dbReference type="ARBA" id="ARBA00023295"/>
    </source>
</evidence>
<dbReference type="Gene3D" id="3.20.20.70">
    <property type="entry name" value="Aldolase class I"/>
    <property type="match status" value="1"/>
</dbReference>
<feature type="chain" id="PRO_5020484844" description="Alpha-galactosidase" evidence="6">
    <location>
        <begin position="30"/>
        <end position="398"/>
    </location>
</feature>
<evidence type="ECO:0000256" key="2">
    <source>
        <dbReference type="ARBA" id="ARBA00022729"/>
    </source>
</evidence>
<dbReference type="FunFam" id="3.20.20.70:FF:000197">
    <property type="entry name" value="Alpha-galactosidase"/>
    <property type="match status" value="1"/>
</dbReference>
<evidence type="ECO:0000256" key="5">
    <source>
        <dbReference type="RuleBase" id="RU361168"/>
    </source>
</evidence>
<dbReference type="InterPro" id="IPR013785">
    <property type="entry name" value="Aldolase_TIM"/>
</dbReference>
<dbReference type="InterPro" id="IPR041233">
    <property type="entry name" value="Melibiase_C"/>
</dbReference>
<dbReference type="PRINTS" id="PR00740">
    <property type="entry name" value="GLHYDRLASE27"/>
</dbReference>
<keyword evidence="4 5" id="KW-0326">Glycosidase</keyword>
<keyword evidence="9" id="KW-1185">Reference proteome</keyword>
<keyword evidence="5" id="KW-1015">Disulfide bond</keyword>
<dbReference type="SUPFAM" id="SSF51445">
    <property type="entry name" value="(Trans)glycosidases"/>
    <property type="match status" value="1"/>
</dbReference>
<evidence type="ECO:0000313" key="9">
    <source>
        <dbReference type="Proteomes" id="UP000290253"/>
    </source>
</evidence>
<feature type="signal peptide" evidence="6">
    <location>
        <begin position="1"/>
        <end position="29"/>
    </location>
</feature>
<evidence type="ECO:0000259" key="7">
    <source>
        <dbReference type="Pfam" id="PF17801"/>
    </source>
</evidence>
<dbReference type="Proteomes" id="UP000290253">
    <property type="component" value="Unassembled WGS sequence"/>
</dbReference>
<evidence type="ECO:0000256" key="6">
    <source>
        <dbReference type="SAM" id="SignalP"/>
    </source>
</evidence>
<dbReference type="InterPro" id="IPR013780">
    <property type="entry name" value="Glyco_hydro_b"/>
</dbReference>
<name>A0A4Q1S9N6_9BACT</name>
<comment type="caution">
    <text evidence="8">The sequence shown here is derived from an EMBL/GenBank/DDBJ whole genome shotgun (WGS) entry which is preliminary data.</text>
</comment>
<organism evidence="8 9">
    <name type="scientific">Silvibacterium dinghuense</name>
    <dbReference type="NCBI Taxonomy" id="1560006"/>
    <lineage>
        <taxon>Bacteria</taxon>
        <taxon>Pseudomonadati</taxon>
        <taxon>Acidobacteriota</taxon>
        <taxon>Terriglobia</taxon>
        <taxon>Terriglobales</taxon>
        <taxon>Acidobacteriaceae</taxon>
        <taxon>Silvibacterium</taxon>
    </lineage>
</organism>
<dbReference type="InterPro" id="IPR002241">
    <property type="entry name" value="Glyco_hydro_27"/>
</dbReference>
<proteinExistence type="inferred from homology"/>
<dbReference type="Pfam" id="PF16499">
    <property type="entry name" value="Melibiase_2"/>
    <property type="match status" value="1"/>
</dbReference>
<protein>
    <recommendedName>
        <fullName evidence="5">Alpha-galactosidase</fullName>
        <ecNumber evidence="5">3.2.1.22</ecNumber>
    </recommendedName>
    <alternativeName>
        <fullName evidence="5">Melibiase</fullName>
    </alternativeName>
</protein>
<comment type="similarity">
    <text evidence="1 5">Belongs to the glycosyl hydrolase 27 family.</text>
</comment>
<dbReference type="EMBL" id="SDMK01000004">
    <property type="protein sequence ID" value="RXS93645.1"/>
    <property type="molecule type" value="Genomic_DNA"/>
</dbReference>
<dbReference type="PANTHER" id="PTHR11452">
    <property type="entry name" value="ALPHA-GALACTOSIDASE/ALPHA-N-ACETYLGALACTOSAMINIDASE"/>
    <property type="match status" value="1"/>
</dbReference>
<dbReference type="SUPFAM" id="SSF51011">
    <property type="entry name" value="Glycosyl hydrolase domain"/>
    <property type="match status" value="1"/>
</dbReference>
<dbReference type="OrthoDB" id="9807519at2"/>
<evidence type="ECO:0000256" key="1">
    <source>
        <dbReference type="ARBA" id="ARBA00009743"/>
    </source>
</evidence>
<accession>A0A4Q1S9N6</accession>
<dbReference type="AlphaFoldDB" id="A0A4Q1S9N6"/>
<keyword evidence="2 6" id="KW-0732">Signal</keyword>
<dbReference type="RefSeq" id="WP_129209414.1">
    <property type="nucleotide sequence ID" value="NZ_BMGU01000002.1"/>
</dbReference>
<dbReference type="PANTHER" id="PTHR11452:SF75">
    <property type="entry name" value="ALPHA-GALACTOSIDASE MEL1"/>
    <property type="match status" value="1"/>
</dbReference>
<reference evidence="8 9" key="1">
    <citation type="journal article" date="2016" name="Int. J. Syst. Evol. Microbiol.">
        <title>Acidipila dinghuensis sp. nov., an acidobacterium isolated from forest soil.</title>
        <authorList>
            <person name="Jiang Y.W."/>
            <person name="Wang J."/>
            <person name="Chen M.H."/>
            <person name="Lv Y.Y."/>
            <person name="Qiu L.H."/>
        </authorList>
    </citation>
    <scope>NUCLEOTIDE SEQUENCE [LARGE SCALE GENOMIC DNA]</scope>
    <source>
        <strain evidence="8 9">DHOF10</strain>
    </source>
</reference>
<dbReference type="CDD" id="cd14792">
    <property type="entry name" value="GH27"/>
    <property type="match status" value="1"/>
</dbReference>
<gene>
    <name evidence="8" type="ORF">ESZ00_16395</name>
</gene>
<sequence length="398" mass="43827">MNRVLRSVLSLRSCCLAVLSMLAIVSLHAQSTLAPTPPMGWNSWNHFYQHVTDADVRAAADAMVSNGMRDAGYVYVNIDDGWQGSRLPDGTIQSNSRFPDMRALADYVHARGMKLGIYSSPGARTCAKFEGSLGHEQQDARTYAAWGIDYLKYDLCSYGDVLRAAGKGDVAAAFPLQKEAYRKMHDALVATGRPIVFSLCQYGMNSVWEWGPEVGGTLWRTTGDISDSYDRMSLIGFQQAGLSRYARPGQWNDPDMLEVGNGGMTFDEYKTHMSLWAMLAAPLLAGNDLSKVKPEDLAILENKDAIAIDQDPLGKQGDRFSAVGPYEIWRKPLAHGRQAIALFNRGELAHTMQVPLHDLQVPMHAHVRDVWAGKDLIASENYSVSVPKHGVVLLLVAP</sequence>
<evidence type="ECO:0000313" key="8">
    <source>
        <dbReference type="EMBL" id="RXS93645.1"/>
    </source>
</evidence>
<dbReference type="GO" id="GO:0005975">
    <property type="term" value="P:carbohydrate metabolic process"/>
    <property type="evidence" value="ECO:0007669"/>
    <property type="project" value="InterPro"/>
</dbReference>